<sequence length="92" mass="10352">MTDSMKFGPEWLRTGGSGGGGGGSTTLSTPRYQLAEHRYGREEMLALFDRNYKPPEALTTFTSLYVEKTQLPLALVQMTEDETVIRHIHIVY</sequence>
<dbReference type="OrthoDB" id="48509at2759"/>
<dbReference type="EMBL" id="LBMM01009668">
    <property type="protein sequence ID" value="KMQ87958.1"/>
    <property type="molecule type" value="Genomic_DNA"/>
</dbReference>
<feature type="region of interest" description="Disordered" evidence="1">
    <location>
        <begin position="1"/>
        <end position="28"/>
    </location>
</feature>
<feature type="compositionally biased region" description="Gly residues" evidence="1">
    <location>
        <begin position="15"/>
        <end position="24"/>
    </location>
</feature>
<protein>
    <submittedName>
        <fullName evidence="2">Perq amino acid-rich with gyf domain-containing protein</fullName>
    </submittedName>
</protein>
<dbReference type="Proteomes" id="UP000036403">
    <property type="component" value="Unassembled WGS sequence"/>
</dbReference>
<dbReference type="PaxDb" id="67767-A0A0J7KC61"/>
<dbReference type="PANTHER" id="PTHR14445:SF36">
    <property type="entry name" value="FI03272P-RELATED"/>
    <property type="match status" value="1"/>
</dbReference>
<evidence type="ECO:0000256" key="1">
    <source>
        <dbReference type="SAM" id="MobiDB-lite"/>
    </source>
</evidence>
<name>A0A0J7KC61_LASNI</name>
<comment type="caution">
    <text evidence="2">The sequence shown here is derived from an EMBL/GenBank/DDBJ whole genome shotgun (WGS) entry which is preliminary data.</text>
</comment>
<keyword evidence="3" id="KW-1185">Reference proteome</keyword>
<gene>
    <name evidence="2" type="ORF">RF55_12631</name>
</gene>
<organism evidence="2 3">
    <name type="scientific">Lasius niger</name>
    <name type="common">Black garden ant</name>
    <dbReference type="NCBI Taxonomy" id="67767"/>
    <lineage>
        <taxon>Eukaryota</taxon>
        <taxon>Metazoa</taxon>
        <taxon>Ecdysozoa</taxon>
        <taxon>Arthropoda</taxon>
        <taxon>Hexapoda</taxon>
        <taxon>Insecta</taxon>
        <taxon>Pterygota</taxon>
        <taxon>Neoptera</taxon>
        <taxon>Endopterygota</taxon>
        <taxon>Hymenoptera</taxon>
        <taxon>Apocrita</taxon>
        <taxon>Aculeata</taxon>
        <taxon>Formicoidea</taxon>
        <taxon>Formicidae</taxon>
        <taxon>Formicinae</taxon>
        <taxon>Lasius</taxon>
        <taxon>Lasius</taxon>
    </lineage>
</organism>
<accession>A0A0J7KC61</accession>
<dbReference type="PANTHER" id="PTHR14445">
    <property type="entry name" value="GRB10 INTERACTING GYF PROTEIN"/>
    <property type="match status" value="1"/>
</dbReference>
<reference evidence="2 3" key="1">
    <citation type="submission" date="2015-04" db="EMBL/GenBank/DDBJ databases">
        <title>Lasius niger genome sequencing.</title>
        <authorList>
            <person name="Konorov E.A."/>
            <person name="Nikitin M.A."/>
            <person name="Kirill M.V."/>
            <person name="Chang P."/>
        </authorList>
    </citation>
    <scope>NUCLEOTIDE SEQUENCE [LARGE SCALE GENOMIC DNA]</scope>
    <source>
        <tissue evidence="2">Whole</tissue>
    </source>
</reference>
<dbReference type="STRING" id="67767.A0A0J7KC61"/>
<evidence type="ECO:0000313" key="3">
    <source>
        <dbReference type="Proteomes" id="UP000036403"/>
    </source>
</evidence>
<dbReference type="AlphaFoldDB" id="A0A0J7KC61"/>
<proteinExistence type="predicted"/>
<dbReference type="InterPro" id="IPR051640">
    <property type="entry name" value="GRB10-interact_GYF"/>
</dbReference>
<dbReference type="GO" id="GO:0005829">
    <property type="term" value="C:cytosol"/>
    <property type="evidence" value="ECO:0007669"/>
    <property type="project" value="TreeGrafter"/>
</dbReference>
<evidence type="ECO:0000313" key="2">
    <source>
        <dbReference type="EMBL" id="KMQ87958.1"/>
    </source>
</evidence>